<dbReference type="InterPro" id="IPR001466">
    <property type="entry name" value="Beta-lactam-related"/>
</dbReference>
<organism evidence="2 3">
    <name type="scientific">Planotetraspora mira</name>
    <dbReference type="NCBI Taxonomy" id="58121"/>
    <lineage>
        <taxon>Bacteria</taxon>
        <taxon>Bacillati</taxon>
        <taxon>Actinomycetota</taxon>
        <taxon>Actinomycetes</taxon>
        <taxon>Streptosporangiales</taxon>
        <taxon>Streptosporangiaceae</taxon>
        <taxon>Planotetraspora</taxon>
    </lineage>
</organism>
<protein>
    <recommendedName>
        <fullName evidence="1">Beta-lactamase-related domain-containing protein</fullName>
    </recommendedName>
</protein>
<dbReference type="PANTHER" id="PTHR46825">
    <property type="entry name" value="D-ALANYL-D-ALANINE-CARBOXYPEPTIDASE/ENDOPEPTIDASE AMPH"/>
    <property type="match status" value="1"/>
</dbReference>
<dbReference type="Gene3D" id="3.40.710.10">
    <property type="entry name" value="DD-peptidase/beta-lactamase superfamily"/>
    <property type="match status" value="1"/>
</dbReference>
<evidence type="ECO:0000259" key="1">
    <source>
        <dbReference type="Pfam" id="PF00144"/>
    </source>
</evidence>
<dbReference type="AlphaFoldDB" id="A0A8J3XA70"/>
<dbReference type="Pfam" id="PF00144">
    <property type="entry name" value="Beta-lactamase"/>
    <property type="match status" value="1"/>
</dbReference>
<accession>A0A8J3XA70</accession>
<dbReference type="RefSeq" id="WP_203953344.1">
    <property type="nucleotide sequence ID" value="NZ_BOOO01000015.1"/>
</dbReference>
<dbReference type="SUPFAM" id="SSF56601">
    <property type="entry name" value="beta-lactamase/transpeptidase-like"/>
    <property type="match status" value="1"/>
</dbReference>
<dbReference type="InterPro" id="IPR050491">
    <property type="entry name" value="AmpC-like"/>
</dbReference>
<name>A0A8J3XA70_9ACTN</name>
<reference evidence="2 3" key="1">
    <citation type="submission" date="2021-01" db="EMBL/GenBank/DDBJ databases">
        <title>Whole genome shotgun sequence of Planotetraspora mira NBRC 15435.</title>
        <authorList>
            <person name="Komaki H."/>
            <person name="Tamura T."/>
        </authorList>
    </citation>
    <scope>NUCLEOTIDE SEQUENCE [LARGE SCALE GENOMIC DNA]</scope>
    <source>
        <strain evidence="2 3">NBRC 15435</strain>
    </source>
</reference>
<dbReference type="EMBL" id="BOOO01000015">
    <property type="protein sequence ID" value="GII29328.1"/>
    <property type="molecule type" value="Genomic_DNA"/>
</dbReference>
<dbReference type="InterPro" id="IPR012338">
    <property type="entry name" value="Beta-lactam/transpept-like"/>
</dbReference>
<dbReference type="Proteomes" id="UP000650628">
    <property type="component" value="Unassembled WGS sequence"/>
</dbReference>
<evidence type="ECO:0000313" key="2">
    <source>
        <dbReference type="EMBL" id="GII29328.1"/>
    </source>
</evidence>
<keyword evidence="3" id="KW-1185">Reference proteome</keyword>
<sequence>MLEGLAAHGAEVVAAGGCASVSVAVAQGDSVVHAEAFGLADVATGRRATTDTAYLVASVTKPITATAVCVAADTGSLDLDASVEDYLSGCRLPRFREHRTPTVRELLQHRGGLGTHYDFFYADSPVARPAARQTVERYGTLYREPGTRFEYSNLGYGILDMVLESVTGQDPADYVQEQVFGPLGLTSCHIGPAYHGSAQEALRYTADGRVYPVYDSTHRGASLAWGTAADLAVFGLSQAGGRGVLRPGTAAEMSAAAPIDDRLGYGLGWFVSCGGRHTVLSHSGSMGGVAALLVVVPDLRLSVCVLTNQSGGRARTSVAEHVLTELVDGFTPGCLPPGDDRERPVAVPAGSWEGRVRVDGAADVSIALRLHADGRAEVGVDGGEMTEAPTITASDYWDLRVGVPLQLPTVDALVNSPYLGLELDLRGGALAGAARAMKNGEGDGLLGNCYSHWCELEPHRG</sequence>
<comment type="caution">
    <text evidence="2">The sequence shown here is derived from an EMBL/GenBank/DDBJ whole genome shotgun (WGS) entry which is preliminary data.</text>
</comment>
<evidence type="ECO:0000313" key="3">
    <source>
        <dbReference type="Proteomes" id="UP000650628"/>
    </source>
</evidence>
<dbReference type="PANTHER" id="PTHR46825:SF12">
    <property type="entry name" value="PENICILLIN-BINDING PROTEIN 4"/>
    <property type="match status" value="1"/>
</dbReference>
<gene>
    <name evidence="2" type="ORF">Pmi06nite_27700</name>
</gene>
<proteinExistence type="predicted"/>
<feature type="domain" description="Beta-lactamase-related" evidence="1">
    <location>
        <begin position="11"/>
        <end position="316"/>
    </location>
</feature>